<reference evidence="1 2" key="1">
    <citation type="submission" date="2015-10" db="EMBL/GenBank/DDBJ databases">
        <title>Whole Genome sequencing of Bacillus ACT Group Temperature Bacteriophages.</title>
        <authorList>
            <person name="Fouts D.E."/>
            <person name="Rasko D.A."/>
            <person name="Cer R.R."/>
            <person name="Jiang L."/>
            <person name="Fedorova N.B."/>
            <person name="Shvartsbeyn A."/>
            <person name="Read T.D."/>
            <person name="Gill S.R."/>
            <person name="Klumpp J."/>
            <person name="Calendar R."/>
        </authorList>
    </citation>
    <scope>NUCLEOTIDE SEQUENCE [LARGE SCALE GENOMIC DNA]</scope>
</reference>
<gene>
    <name evidence="1" type="ORF">XO28_0038</name>
</gene>
<dbReference type="RefSeq" id="YP_009218171.1">
    <property type="nucleotide sequence ID" value="NC_029008.1"/>
</dbReference>
<dbReference type="EMBL" id="KT970645">
    <property type="protein sequence ID" value="ALO79822.1"/>
    <property type="molecule type" value="Genomic_DNA"/>
</dbReference>
<evidence type="ECO:0000313" key="2">
    <source>
        <dbReference type="Proteomes" id="UP000203057"/>
    </source>
</evidence>
<dbReference type="Proteomes" id="UP000203057">
    <property type="component" value="Segment"/>
</dbReference>
<protein>
    <submittedName>
        <fullName evidence="1">Uncharacterized protein</fullName>
    </submittedName>
</protein>
<proteinExistence type="predicted"/>
<sequence>MLNPFEDVIGEECYQCENPFPESDMSKIYISGLERTLCKRCREQIEQKVKVLDFRVIHDVLKELIKGFGREKVRQFDLVTAKRYVIDNEVALMIEKRGGKFSQELLGEFVSVSTEELITVIEFLMRKMNPTLWMNAVIGNVLDQQMIITLSPIEGESND</sequence>
<accession>A0A0S2MV74</accession>
<dbReference type="KEGG" id="vg:26648618"/>
<dbReference type="OrthoDB" id="22269at10239"/>
<name>A0A0S2MV74_9CAUD</name>
<dbReference type="GeneID" id="26648618"/>
<keyword evidence="2" id="KW-1185">Reference proteome</keyword>
<organism evidence="1 2">
    <name type="scientific">Bacillus phage phi4J1</name>
    <dbReference type="NCBI Taxonomy" id="1643326"/>
    <lineage>
        <taxon>Viruses</taxon>
        <taxon>Duplodnaviria</taxon>
        <taxon>Heunggongvirae</taxon>
        <taxon>Uroviricota</taxon>
        <taxon>Caudoviricetes</taxon>
        <taxon>Rockvillevirus</taxon>
        <taxon>Rockvillevirus phi4J1</taxon>
    </lineage>
</organism>
<evidence type="ECO:0000313" key="1">
    <source>
        <dbReference type="EMBL" id="ALO79822.1"/>
    </source>
</evidence>